<evidence type="ECO:0000313" key="3">
    <source>
        <dbReference type="Proteomes" id="UP000272051"/>
    </source>
</evidence>
<dbReference type="AlphaFoldDB" id="A0A497F1S6"/>
<dbReference type="Proteomes" id="UP000272051">
    <property type="component" value="Unassembled WGS sequence"/>
</dbReference>
<feature type="non-terminal residue" evidence="2">
    <location>
        <position position="1"/>
    </location>
</feature>
<dbReference type="EMBL" id="QMQX01000033">
    <property type="protein sequence ID" value="RLE52840.1"/>
    <property type="molecule type" value="Genomic_DNA"/>
</dbReference>
<dbReference type="Pfam" id="PF03599">
    <property type="entry name" value="CdhD"/>
    <property type="match status" value="1"/>
</dbReference>
<reference evidence="2 3" key="1">
    <citation type="submission" date="2018-06" db="EMBL/GenBank/DDBJ databases">
        <title>Extensive metabolic versatility and redundancy in microbially diverse, dynamic hydrothermal sediments.</title>
        <authorList>
            <person name="Dombrowski N."/>
            <person name="Teske A."/>
            <person name="Baker B.J."/>
        </authorList>
    </citation>
    <scope>NUCLEOTIDE SEQUENCE [LARGE SCALE GENOMIC DNA]</scope>
    <source>
        <strain evidence="2">B34_G17</strain>
    </source>
</reference>
<protein>
    <submittedName>
        <fullName evidence="2">Acetyl-CoA decarbonylase/synthase complex subunit gamma</fullName>
    </submittedName>
</protein>
<accession>A0A497F1S6</accession>
<evidence type="ECO:0000313" key="2">
    <source>
        <dbReference type="EMBL" id="RLE52840.1"/>
    </source>
</evidence>
<feature type="domain" description="CO dehydrogenase/acetyl-CoA synthase delta subunit TIM barrel" evidence="1">
    <location>
        <begin position="1"/>
        <end position="71"/>
    </location>
</feature>
<sequence length="82" mass="8833">GTSVQSAVAGGRFTADKVFESMKAEDAFSKVSHKSIILPGYAAKISGELESLLGDWKVYVGPRDSAEIPSFVKNVWLKDRAS</sequence>
<gene>
    <name evidence="2" type="ORF">DRJ33_02700</name>
</gene>
<organism evidence="2 3">
    <name type="scientific">Thermoproteota archaeon</name>
    <dbReference type="NCBI Taxonomy" id="2056631"/>
    <lineage>
        <taxon>Archaea</taxon>
        <taxon>Thermoproteota</taxon>
    </lineage>
</organism>
<dbReference type="Gene3D" id="3.40.50.11600">
    <property type="match status" value="1"/>
</dbReference>
<dbReference type="InterPro" id="IPR016041">
    <property type="entry name" value="Ac-CoA_synth_d_su_TIM-brl"/>
</dbReference>
<name>A0A497F1S6_9CREN</name>
<proteinExistence type="predicted"/>
<evidence type="ECO:0000259" key="1">
    <source>
        <dbReference type="Pfam" id="PF03599"/>
    </source>
</evidence>
<comment type="caution">
    <text evidence="2">The sequence shown here is derived from an EMBL/GenBank/DDBJ whole genome shotgun (WGS) entry which is preliminary data.</text>
</comment>